<name>N4X574_COCH4</name>
<evidence type="ECO:0000313" key="2">
    <source>
        <dbReference type="EMBL" id="ENI00407.1"/>
    </source>
</evidence>
<reference evidence="3" key="2">
    <citation type="journal article" date="2013" name="PLoS Genet.">
        <title>Comparative genome structure, secondary metabolite, and effector coding capacity across Cochliobolus pathogens.</title>
        <authorList>
            <person name="Condon B.J."/>
            <person name="Leng Y."/>
            <person name="Wu D."/>
            <person name="Bushley K.E."/>
            <person name="Ohm R.A."/>
            <person name="Otillar R."/>
            <person name="Martin J."/>
            <person name="Schackwitz W."/>
            <person name="Grimwood J."/>
            <person name="MohdZainudin N."/>
            <person name="Xue C."/>
            <person name="Wang R."/>
            <person name="Manning V.A."/>
            <person name="Dhillon B."/>
            <person name="Tu Z.J."/>
            <person name="Steffenson B.J."/>
            <person name="Salamov A."/>
            <person name="Sun H."/>
            <person name="Lowry S."/>
            <person name="LaButti K."/>
            <person name="Han J."/>
            <person name="Copeland A."/>
            <person name="Lindquist E."/>
            <person name="Barry K."/>
            <person name="Schmutz J."/>
            <person name="Baker S.E."/>
            <person name="Ciuffetti L.M."/>
            <person name="Grigoriev I.V."/>
            <person name="Zhong S."/>
            <person name="Turgeon B.G."/>
        </authorList>
    </citation>
    <scope>NUCLEOTIDE SEQUENCE [LARGE SCALE GENOMIC DNA]</scope>
    <source>
        <strain evidence="3">C4 / ATCC 48331 / race T</strain>
    </source>
</reference>
<dbReference type="RefSeq" id="XP_014074316.1">
    <property type="nucleotide sequence ID" value="XM_014218841.1"/>
</dbReference>
<gene>
    <name evidence="2" type="ORF">COCC4DRAFT_44497</name>
</gene>
<dbReference type="EMBL" id="KB733475">
    <property type="protein sequence ID" value="ENI00407.1"/>
    <property type="molecule type" value="Genomic_DNA"/>
</dbReference>
<dbReference type="AlphaFoldDB" id="N4X574"/>
<dbReference type="OrthoDB" id="3745274at2759"/>
<keyword evidence="1" id="KW-0732">Signal</keyword>
<dbReference type="HOGENOM" id="CLU_1547978_0_0_1"/>
<evidence type="ECO:0000313" key="3">
    <source>
        <dbReference type="Proteomes" id="UP000012338"/>
    </source>
</evidence>
<feature type="chain" id="PRO_5004124007" evidence="1">
    <location>
        <begin position="17"/>
        <end position="164"/>
    </location>
</feature>
<proteinExistence type="predicted"/>
<reference evidence="2 3" key="1">
    <citation type="journal article" date="2012" name="PLoS Pathog.">
        <title>Diverse lifestyles and strategies of plant pathogenesis encoded in the genomes of eighteen Dothideomycetes fungi.</title>
        <authorList>
            <person name="Ohm R.A."/>
            <person name="Feau N."/>
            <person name="Henrissat B."/>
            <person name="Schoch C.L."/>
            <person name="Horwitz B.A."/>
            <person name="Barry K.W."/>
            <person name="Condon B.J."/>
            <person name="Copeland A.C."/>
            <person name="Dhillon B."/>
            <person name="Glaser F."/>
            <person name="Hesse C.N."/>
            <person name="Kosti I."/>
            <person name="LaButti K."/>
            <person name="Lindquist E.A."/>
            <person name="Lucas S."/>
            <person name="Salamov A.A."/>
            <person name="Bradshaw R.E."/>
            <person name="Ciuffetti L."/>
            <person name="Hamelin R.C."/>
            <person name="Kema G.H.J."/>
            <person name="Lawrence C."/>
            <person name="Scott J.A."/>
            <person name="Spatafora J.W."/>
            <person name="Turgeon B.G."/>
            <person name="de Wit P.J.G.M."/>
            <person name="Zhong S."/>
            <person name="Goodwin S.B."/>
            <person name="Grigoriev I.V."/>
        </authorList>
    </citation>
    <scope>NUCLEOTIDE SEQUENCE [LARGE SCALE GENOMIC DNA]</scope>
    <source>
        <strain evidence="3">C4 / ATCC 48331 / race T</strain>
    </source>
</reference>
<accession>N4X574</accession>
<feature type="signal peptide" evidence="1">
    <location>
        <begin position="1"/>
        <end position="16"/>
    </location>
</feature>
<dbReference type="GeneID" id="25845137"/>
<dbReference type="Proteomes" id="UP000012338">
    <property type="component" value="Unassembled WGS sequence"/>
</dbReference>
<keyword evidence="3" id="KW-1185">Reference proteome</keyword>
<sequence length="164" mass="16921">MFKIFLLAALGRAVLAVPAEAIQGTALDRRANTWEAHAKYYGLGGSVGNEIYISGTWEPATSKPIGSDTGPCTASIGGISTGTPFNVNCACQITSNNPFGITSECILDFSEEDSGGNWAAAFSVAFVCNAFSSCTGTNAYAVSSPKSRCTNQAGNPCGGFRVTP</sequence>
<evidence type="ECO:0000256" key="1">
    <source>
        <dbReference type="SAM" id="SignalP"/>
    </source>
</evidence>
<protein>
    <submittedName>
        <fullName evidence="2">Uncharacterized protein</fullName>
    </submittedName>
</protein>
<organism evidence="2 3">
    <name type="scientific">Cochliobolus heterostrophus (strain C4 / ATCC 48331 / race T)</name>
    <name type="common">Southern corn leaf blight fungus</name>
    <name type="synonym">Bipolaris maydis</name>
    <dbReference type="NCBI Taxonomy" id="665024"/>
    <lineage>
        <taxon>Eukaryota</taxon>
        <taxon>Fungi</taxon>
        <taxon>Dikarya</taxon>
        <taxon>Ascomycota</taxon>
        <taxon>Pezizomycotina</taxon>
        <taxon>Dothideomycetes</taxon>
        <taxon>Pleosporomycetidae</taxon>
        <taxon>Pleosporales</taxon>
        <taxon>Pleosporineae</taxon>
        <taxon>Pleosporaceae</taxon>
        <taxon>Bipolaris</taxon>
    </lineage>
</organism>